<evidence type="ECO:0000256" key="1">
    <source>
        <dbReference type="SAM" id="MobiDB-lite"/>
    </source>
</evidence>
<reference evidence="2" key="1">
    <citation type="submission" date="2020-06" db="EMBL/GenBank/DDBJ databases">
        <authorList>
            <consortium name="Plant Systems Biology data submission"/>
        </authorList>
    </citation>
    <scope>NUCLEOTIDE SEQUENCE</scope>
    <source>
        <strain evidence="2">D6</strain>
    </source>
</reference>
<feature type="region of interest" description="Disordered" evidence="1">
    <location>
        <begin position="32"/>
        <end position="65"/>
    </location>
</feature>
<dbReference type="Proteomes" id="UP001153069">
    <property type="component" value="Unassembled WGS sequence"/>
</dbReference>
<evidence type="ECO:0000313" key="3">
    <source>
        <dbReference type="Proteomes" id="UP001153069"/>
    </source>
</evidence>
<keyword evidence="3" id="KW-1185">Reference proteome</keyword>
<sequence length="100" mass="10938">MSSISDDQLQQCIFDALEAPCKQAQPQVKRSCCNKKRQGKQRTARNKSVSSSVSSVSSSTSSRGQLDPHDILYILETYANADDGSADLYLKCLKHAPQSS</sequence>
<name>A0A9N8HTH1_9STRA</name>
<dbReference type="EMBL" id="CAICTM010001509">
    <property type="protein sequence ID" value="CAB9524245.1"/>
    <property type="molecule type" value="Genomic_DNA"/>
</dbReference>
<accession>A0A9N8HTH1</accession>
<feature type="compositionally biased region" description="Low complexity" evidence="1">
    <location>
        <begin position="48"/>
        <end position="62"/>
    </location>
</feature>
<proteinExistence type="predicted"/>
<gene>
    <name evidence="2" type="ORF">SEMRO_1511_G278760.1</name>
</gene>
<comment type="caution">
    <text evidence="2">The sequence shown here is derived from an EMBL/GenBank/DDBJ whole genome shotgun (WGS) entry which is preliminary data.</text>
</comment>
<protein>
    <submittedName>
        <fullName evidence="2">Uncharacterized protein</fullName>
    </submittedName>
</protein>
<feature type="compositionally biased region" description="Basic residues" evidence="1">
    <location>
        <begin position="32"/>
        <end position="45"/>
    </location>
</feature>
<evidence type="ECO:0000313" key="2">
    <source>
        <dbReference type="EMBL" id="CAB9524245.1"/>
    </source>
</evidence>
<organism evidence="2 3">
    <name type="scientific">Seminavis robusta</name>
    <dbReference type="NCBI Taxonomy" id="568900"/>
    <lineage>
        <taxon>Eukaryota</taxon>
        <taxon>Sar</taxon>
        <taxon>Stramenopiles</taxon>
        <taxon>Ochrophyta</taxon>
        <taxon>Bacillariophyta</taxon>
        <taxon>Bacillariophyceae</taxon>
        <taxon>Bacillariophycidae</taxon>
        <taxon>Naviculales</taxon>
        <taxon>Naviculaceae</taxon>
        <taxon>Seminavis</taxon>
    </lineage>
</organism>
<dbReference type="AlphaFoldDB" id="A0A9N8HTH1"/>